<gene>
    <name evidence="1" type="ORF">Forpi1262_v018193</name>
</gene>
<protein>
    <submittedName>
        <fullName evidence="1">Uncharacterized protein</fullName>
    </submittedName>
</protein>
<organism evidence="1 2">
    <name type="scientific">Fusarium oxysporum f. sp. raphani</name>
    <dbReference type="NCBI Taxonomy" id="96318"/>
    <lineage>
        <taxon>Eukaryota</taxon>
        <taxon>Fungi</taxon>
        <taxon>Dikarya</taxon>
        <taxon>Ascomycota</taxon>
        <taxon>Pezizomycotina</taxon>
        <taxon>Sordariomycetes</taxon>
        <taxon>Hypocreomycetidae</taxon>
        <taxon>Hypocreales</taxon>
        <taxon>Nectriaceae</taxon>
        <taxon>Fusarium</taxon>
        <taxon>Fusarium oxysporum species complex</taxon>
    </lineage>
</organism>
<dbReference type="EMBL" id="JAELUR010000031">
    <property type="protein sequence ID" value="KAG7406815.1"/>
    <property type="molecule type" value="Genomic_DNA"/>
</dbReference>
<proteinExistence type="predicted"/>
<accession>A0A8J5NTN7</accession>
<dbReference type="AlphaFoldDB" id="A0A8J5NTN7"/>
<sequence>MSTKSPVTKRHQFIKLDKQVVLRPELALPLIFVSGTLVAHPVHRRCPEVNHLPLTLANSQSKEPSYATLTCHHNV</sequence>
<reference evidence="1" key="1">
    <citation type="submission" date="2021-04" db="EMBL/GenBank/DDBJ databases">
        <title>First draft genome resource for Brassicaceae pathogens Fusarium oxysporum f. sp. raphani and Fusarium oxysporum f. sp. rapae.</title>
        <authorList>
            <person name="Asai S."/>
        </authorList>
    </citation>
    <scope>NUCLEOTIDE SEQUENCE</scope>
    <source>
        <strain evidence="1">Tf1262</strain>
    </source>
</reference>
<dbReference type="Proteomes" id="UP000693942">
    <property type="component" value="Unassembled WGS sequence"/>
</dbReference>
<name>A0A8J5NTN7_FUSOX</name>
<evidence type="ECO:0000313" key="2">
    <source>
        <dbReference type="Proteomes" id="UP000693942"/>
    </source>
</evidence>
<comment type="caution">
    <text evidence="1">The sequence shown here is derived from an EMBL/GenBank/DDBJ whole genome shotgun (WGS) entry which is preliminary data.</text>
</comment>
<evidence type="ECO:0000313" key="1">
    <source>
        <dbReference type="EMBL" id="KAG7406815.1"/>
    </source>
</evidence>